<keyword evidence="2" id="KW-1185">Reference proteome</keyword>
<evidence type="ECO:0000313" key="2">
    <source>
        <dbReference type="Proteomes" id="UP000762676"/>
    </source>
</evidence>
<proteinExistence type="predicted"/>
<accession>A0AAV4G9R7</accession>
<dbReference type="EMBL" id="BMAT01001238">
    <property type="protein sequence ID" value="GFR82001.1"/>
    <property type="molecule type" value="Genomic_DNA"/>
</dbReference>
<dbReference type="Proteomes" id="UP000762676">
    <property type="component" value="Unassembled WGS sequence"/>
</dbReference>
<protein>
    <submittedName>
        <fullName evidence="1">Uncharacterized protein</fullName>
    </submittedName>
</protein>
<dbReference type="AlphaFoldDB" id="A0AAV4G9R7"/>
<name>A0AAV4G9R7_9GAST</name>
<gene>
    <name evidence="1" type="ORF">ElyMa_000616800</name>
</gene>
<comment type="caution">
    <text evidence="1">The sequence shown here is derived from an EMBL/GenBank/DDBJ whole genome shotgun (WGS) entry which is preliminary data.</text>
</comment>
<organism evidence="1 2">
    <name type="scientific">Elysia marginata</name>
    <dbReference type="NCBI Taxonomy" id="1093978"/>
    <lineage>
        <taxon>Eukaryota</taxon>
        <taxon>Metazoa</taxon>
        <taxon>Spiralia</taxon>
        <taxon>Lophotrochozoa</taxon>
        <taxon>Mollusca</taxon>
        <taxon>Gastropoda</taxon>
        <taxon>Heterobranchia</taxon>
        <taxon>Euthyneura</taxon>
        <taxon>Panpulmonata</taxon>
        <taxon>Sacoglossa</taxon>
        <taxon>Placobranchoidea</taxon>
        <taxon>Plakobranchidae</taxon>
        <taxon>Elysia</taxon>
    </lineage>
</organism>
<evidence type="ECO:0000313" key="1">
    <source>
        <dbReference type="EMBL" id="GFR82001.1"/>
    </source>
</evidence>
<reference evidence="1 2" key="1">
    <citation type="journal article" date="2021" name="Elife">
        <title>Chloroplast acquisition without the gene transfer in kleptoplastic sea slugs, Plakobranchus ocellatus.</title>
        <authorList>
            <person name="Maeda T."/>
            <person name="Takahashi S."/>
            <person name="Yoshida T."/>
            <person name="Shimamura S."/>
            <person name="Takaki Y."/>
            <person name="Nagai Y."/>
            <person name="Toyoda A."/>
            <person name="Suzuki Y."/>
            <person name="Arimoto A."/>
            <person name="Ishii H."/>
            <person name="Satoh N."/>
            <person name="Nishiyama T."/>
            <person name="Hasebe M."/>
            <person name="Maruyama T."/>
            <person name="Minagawa J."/>
            <person name="Obokata J."/>
            <person name="Shigenobu S."/>
        </authorList>
    </citation>
    <scope>NUCLEOTIDE SEQUENCE [LARGE SCALE GENOMIC DNA]</scope>
</reference>
<sequence length="200" mass="22410">MRSGKERGQELRTTGEDFARTLSRPEGKMTINDDGWWDMTGSDRKLEEEIKAEDSTILYSALTLCCSHGGSKRLNPHHKGWIVGYTTLLLAFQSFIHKVKSWDRANRCEVIGVSGYQASGWARFRSGSRRRGADCLGSLYPEQCTLRDGTNLISPAAAAPGRLYRSRSAIQWSWIPYTGTACLSNFNPTLSIILFKLRKG</sequence>